<dbReference type="AlphaFoldDB" id="A0A8T1ATR0"/>
<evidence type="ECO:0000313" key="2">
    <source>
        <dbReference type="Proteomes" id="UP000736787"/>
    </source>
</evidence>
<comment type="caution">
    <text evidence="1">The sequence shown here is derived from an EMBL/GenBank/DDBJ whole genome shotgun (WGS) entry which is preliminary data.</text>
</comment>
<reference evidence="1" key="1">
    <citation type="submission" date="2018-10" db="EMBL/GenBank/DDBJ databases">
        <title>Effector identification in a new, highly contiguous assembly of the strawberry crown rot pathogen Phytophthora cactorum.</title>
        <authorList>
            <person name="Armitage A.D."/>
            <person name="Nellist C.F."/>
            <person name="Bates H."/>
            <person name="Vickerstaff R.J."/>
            <person name="Harrison R.J."/>
        </authorList>
    </citation>
    <scope>NUCLEOTIDE SEQUENCE</scope>
    <source>
        <strain evidence="1">4040</strain>
    </source>
</reference>
<proteinExistence type="predicted"/>
<gene>
    <name evidence="1" type="ORF">PC117_g25283</name>
</gene>
<sequence length="151" mass="16701">MVFTFVQRRHMALLLSLTPRSALIEQQSGPAPVTIDLRLPGTLRVDVAQVVWVPSVGRCLIRLPCVVMRRTQRYARGSGTVFGLANSTQRLAKWDYVFHPHVRDGQRFTHAQQTSPACTLGICSTNPYSTPSIWGGSCVAKLPRITARTNG</sequence>
<protein>
    <submittedName>
        <fullName evidence="1">Uncharacterized protein</fullName>
    </submittedName>
</protein>
<accession>A0A8T1ATR0</accession>
<evidence type="ECO:0000313" key="1">
    <source>
        <dbReference type="EMBL" id="KAG2886873.1"/>
    </source>
</evidence>
<dbReference type="EMBL" id="RCMK01001918">
    <property type="protein sequence ID" value="KAG2886873.1"/>
    <property type="molecule type" value="Genomic_DNA"/>
</dbReference>
<organism evidence="1 2">
    <name type="scientific">Phytophthora cactorum</name>
    <dbReference type="NCBI Taxonomy" id="29920"/>
    <lineage>
        <taxon>Eukaryota</taxon>
        <taxon>Sar</taxon>
        <taxon>Stramenopiles</taxon>
        <taxon>Oomycota</taxon>
        <taxon>Peronosporomycetes</taxon>
        <taxon>Peronosporales</taxon>
        <taxon>Peronosporaceae</taxon>
        <taxon>Phytophthora</taxon>
    </lineage>
</organism>
<name>A0A8T1ATR0_9STRA</name>
<dbReference type="Proteomes" id="UP000736787">
    <property type="component" value="Unassembled WGS sequence"/>
</dbReference>